<evidence type="ECO:0000256" key="4">
    <source>
        <dbReference type="RuleBase" id="RU003718"/>
    </source>
</evidence>
<keyword evidence="3 4" id="KW-0808">Transferase</keyword>
<gene>
    <name evidence="6" type="ORF">V8G54_000871</name>
</gene>
<evidence type="ECO:0000256" key="5">
    <source>
        <dbReference type="RuleBase" id="RU362057"/>
    </source>
</evidence>
<keyword evidence="2 4" id="KW-0328">Glycosyltransferase</keyword>
<dbReference type="FunFam" id="3.40.50.2000:FF:000101">
    <property type="entry name" value="Glycosyltransferase"/>
    <property type="match status" value="1"/>
</dbReference>
<dbReference type="InterPro" id="IPR035595">
    <property type="entry name" value="UDP_glycos_trans_CS"/>
</dbReference>
<sequence length="469" mass="52902">MSEDKRIYVLMVSMSLQGHINPMFKFAKHLLSKGVHVTIATTEDGRDGMLKNTKNNSHNSNNDSGIQLVFFSDGLDLDFDRSDTESLVNTIRENGPKNLSTLITDLTKVHNYSCVIVNPFVPWAIDVVVEHGIPCALLWIQACAAYSIYYRYLNNINPFPNMDDLDEKVHLPGLPPFEVRDSPSFILPSTPYHFRSVIKELFQAMDKVTWVIGTSCYEIEEEIVNSMASLTPIYPVGPLVSPFLLGEKESSDVSVDMWIPEDSCIEWLDTKPDSSVIYVSFGSLLSLSQKQVGNIAMALKNSNKAFLWVIKPSKGESNYVSELSVEFLDETKERGLVVKWCPQEKVLMHPSVACFVTHCGWNSTLETLVTGVPVIAWPFWSDQATNAMLMEKVFHNGVRVKYGEDGIVETEEIERCIKDVTEGPRAQEFKKRAMKMKELARKTLQEDGTSNNNINKFITELIVWNPARA</sequence>
<dbReference type="Proteomes" id="UP001374535">
    <property type="component" value="Chromosome 1"/>
</dbReference>
<dbReference type="FunFam" id="3.40.50.2000:FF:000019">
    <property type="entry name" value="Glycosyltransferase"/>
    <property type="match status" value="1"/>
</dbReference>
<dbReference type="PANTHER" id="PTHR11926">
    <property type="entry name" value="GLUCOSYL/GLUCURONOSYL TRANSFERASES"/>
    <property type="match status" value="1"/>
</dbReference>
<keyword evidence="7" id="KW-1185">Reference proteome</keyword>
<dbReference type="GO" id="GO:0080043">
    <property type="term" value="F:quercetin 3-O-glucosyltransferase activity"/>
    <property type="evidence" value="ECO:0007669"/>
    <property type="project" value="TreeGrafter"/>
</dbReference>
<evidence type="ECO:0000256" key="3">
    <source>
        <dbReference type="ARBA" id="ARBA00022679"/>
    </source>
</evidence>
<dbReference type="AlphaFoldDB" id="A0AAQ3P7V6"/>
<protein>
    <recommendedName>
        <fullName evidence="5">Glycosyltransferase</fullName>
        <ecNumber evidence="5">2.4.1.-</ecNumber>
    </recommendedName>
</protein>
<dbReference type="GO" id="GO:0080044">
    <property type="term" value="F:quercetin 7-O-glucosyltransferase activity"/>
    <property type="evidence" value="ECO:0007669"/>
    <property type="project" value="TreeGrafter"/>
</dbReference>
<dbReference type="SUPFAM" id="SSF53756">
    <property type="entry name" value="UDP-Glycosyltransferase/glycogen phosphorylase"/>
    <property type="match status" value="1"/>
</dbReference>
<dbReference type="PROSITE" id="PS00375">
    <property type="entry name" value="UDPGT"/>
    <property type="match status" value="1"/>
</dbReference>
<organism evidence="6 7">
    <name type="scientific">Vigna mungo</name>
    <name type="common">Black gram</name>
    <name type="synonym">Phaseolus mungo</name>
    <dbReference type="NCBI Taxonomy" id="3915"/>
    <lineage>
        <taxon>Eukaryota</taxon>
        <taxon>Viridiplantae</taxon>
        <taxon>Streptophyta</taxon>
        <taxon>Embryophyta</taxon>
        <taxon>Tracheophyta</taxon>
        <taxon>Spermatophyta</taxon>
        <taxon>Magnoliopsida</taxon>
        <taxon>eudicotyledons</taxon>
        <taxon>Gunneridae</taxon>
        <taxon>Pentapetalae</taxon>
        <taxon>rosids</taxon>
        <taxon>fabids</taxon>
        <taxon>Fabales</taxon>
        <taxon>Fabaceae</taxon>
        <taxon>Papilionoideae</taxon>
        <taxon>50 kb inversion clade</taxon>
        <taxon>NPAAA clade</taxon>
        <taxon>indigoferoid/millettioid clade</taxon>
        <taxon>Phaseoleae</taxon>
        <taxon>Vigna</taxon>
    </lineage>
</organism>
<dbReference type="EC" id="2.4.1.-" evidence="5"/>
<dbReference type="GO" id="GO:0010294">
    <property type="term" value="F:abscisic acid glucosyltransferase activity"/>
    <property type="evidence" value="ECO:0007669"/>
    <property type="project" value="TreeGrafter"/>
</dbReference>
<dbReference type="PANTHER" id="PTHR11926:SF1264">
    <property type="entry name" value="GLYCOSYLTRANSFERASE-RELATED"/>
    <property type="match status" value="1"/>
</dbReference>
<dbReference type="Pfam" id="PF00201">
    <property type="entry name" value="UDPGT"/>
    <property type="match status" value="1"/>
</dbReference>
<reference evidence="6 7" key="1">
    <citation type="journal article" date="2023" name="Life. Sci Alliance">
        <title>Evolutionary insights into 3D genome organization and epigenetic landscape of Vigna mungo.</title>
        <authorList>
            <person name="Junaid A."/>
            <person name="Singh B."/>
            <person name="Bhatia S."/>
        </authorList>
    </citation>
    <scope>NUCLEOTIDE SEQUENCE [LARGE SCALE GENOMIC DNA]</scope>
    <source>
        <strain evidence="6">Urdbean</strain>
    </source>
</reference>
<name>A0AAQ3P7V6_VIGMU</name>
<dbReference type="Gene3D" id="3.40.50.2000">
    <property type="entry name" value="Glycogen Phosphorylase B"/>
    <property type="match status" value="2"/>
</dbReference>
<evidence type="ECO:0000256" key="1">
    <source>
        <dbReference type="ARBA" id="ARBA00009995"/>
    </source>
</evidence>
<dbReference type="CDD" id="cd03784">
    <property type="entry name" value="GT1_Gtf-like"/>
    <property type="match status" value="1"/>
</dbReference>
<dbReference type="EMBL" id="CP144700">
    <property type="protein sequence ID" value="WVZ22327.1"/>
    <property type="molecule type" value="Genomic_DNA"/>
</dbReference>
<proteinExistence type="inferred from homology"/>
<evidence type="ECO:0000313" key="6">
    <source>
        <dbReference type="EMBL" id="WVZ22327.1"/>
    </source>
</evidence>
<comment type="similarity">
    <text evidence="1 4">Belongs to the UDP-glycosyltransferase family.</text>
</comment>
<evidence type="ECO:0000313" key="7">
    <source>
        <dbReference type="Proteomes" id="UP001374535"/>
    </source>
</evidence>
<evidence type="ECO:0000256" key="2">
    <source>
        <dbReference type="ARBA" id="ARBA00022676"/>
    </source>
</evidence>
<dbReference type="InterPro" id="IPR002213">
    <property type="entry name" value="UDP_glucos_trans"/>
</dbReference>
<accession>A0AAQ3P7V6</accession>